<reference evidence="1" key="1">
    <citation type="submission" date="2022-10" db="EMBL/GenBank/DDBJ databases">
        <title>The complete genomes of actinobacterial strains from the NBC collection.</title>
        <authorList>
            <person name="Joergensen T.S."/>
            <person name="Alvarez Arevalo M."/>
            <person name="Sterndorff E.B."/>
            <person name="Faurdal D."/>
            <person name="Vuksanovic O."/>
            <person name="Mourched A.-S."/>
            <person name="Charusanti P."/>
            <person name="Shaw S."/>
            <person name="Blin K."/>
            <person name="Weber T."/>
        </authorList>
    </citation>
    <scope>NUCLEOTIDE SEQUENCE</scope>
    <source>
        <strain evidence="1">NBC_00093</strain>
    </source>
</reference>
<dbReference type="InterPro" id="IPR016791">
    <property type="entry name" value="Polyketide_synth_GrhN/RubW_prd"/>
</dbReference>
<dbReference type="EMBL" id="CP108222">
    <property type="protein sequence ID" value="WTT16315.1"/>
    <property type="molecule type" value="Genomic_DNA"/>
</dbReference>
<name>A0AAU1ZXQ0_9ACTN</name>
<dbReference type="Gene3D" id="2.30.110.10">
    <property type="entry name" value="Electron Transport, Fmn-binding Protein, Chain A"/>
    <property type="match status" value="1"/>
</dbReference>
<sequence length="177" mass="18634">MNAGTEADAAARPGISRVLPGAEERAAANARMIAVLTGPDPGPVAEHLALLHFTGRRSGHAHTVPAGVHRIGGALFIATGSAWRHNFTDGASGEITWRGRRTPAHFALVTDLEQTARGYHDLYERYGAEAAQRRLGIVADAAALTLADFRAAVTGIPLALVAVTPTTESVINERTSR</sequence>
<accession>A0AAU1ZXQ0</accession>
<dbReference type="PIRSF" id="PIRSF021513">
    <property type="entry name" value="GrhN_RubW_prd"/>
    <property type="match status" value="1"/>
</dbReference>
<gene>
    <name evidence="1" type="ORF">OHA22_12660</name>
</gene>
<dbReference type="AlphaFoldDB" id="A0AAU1ZXQ0"/>
<organism evidence="1">
    <name type="scientific">Streptomyces sp. NBC_00093</name>
    <dbReference type="NCBI Taxonomy" id="2975649"/>
    <lineage>
        <taxon>Bacteria</taxon>
        <taxon>Bacillati</taxon>
        <taxon>Actinomycetota</taxon>
        <taxon>Actinomycetes</taxon>
        <taxon>Kitasatosporales</taxon>
        <taxon>Streptomycetaceae</taxon>
        <taxon>Streptomyces</taxon>
    </lineage>
</organism>
<dbReference type="InterPro" id="IPR012349">
    <property type="entry name" value="Split_barrel_FMN-bd"/>
</dbReference>
<proteinExistence type="predicted"/>
<evidence type="ECO:0000313" key="1">
    <source>
        <dbReference type="EMBL" id="WTT16315.1"/>
    </source>
</evidence>
<protein>
    <submittedName>
        <fullName evidence="1">Uncharacterized protein</fullName>
    </submittedName>
</protein>